<dbReference type="PROSITE" id="PS00710">
    <property type="entry name" value="PGM_PMM"/>
    <property type="match status" value="1"/>
</dbReference>
<dbReference type="GO" id="GO:0005975">
    <property type="term" value="P:carbohydrate metabolic process"/>
    <property type="evidence" value="ECO:0007669"/>
    <property type="project" value="InterPro"/>
</dbReference>
<dbReference type="InterPro" id="IPR005844">
    <property type="entry name" value="A-D-PHexomutase_a/b/a-I"/>
</dbReference>
<feature type="domain" description="Alpha-D-phosphohexomutase alpha/beta/alpha" evidence="10">
    <location>
        <begin position="156"/>
        <end position="253"/>
    </location>
</feature>
<dbReference type="InterPro" id="IPR036900">
    <property type="entry name" value="A-D-PHexomutase_C_sf"/>
</dbReference>
<dbReference type="GO" id="GO:0000287">
    <property type="term" value="F:magnesium ion binding"/>
    <property type="evidence" value="ECO:0007669"/>
    <property type="project" value="InterPro"/>
</dbReference>
<proteinExistence type="inferred from homology"/>
<sequence length="476" mass="50784">MSPSSLKFGTSGLRGLVVDLEGEPTRLWVGRFLRHLEARGQTGDRTLLVGRDLRSSSPRISTDVIEAARRLGWQAIDGGALPTPALALESLRRAVPAVMVTGSHIPDDRNGLKFYRPDGEIEKADEAAILEITDPFGDAERQAGPAPVADDTLTERYVARYTAFFKPAALNGARIGVYQHSTVARDVLVDVLKRLGASVEPLGRSDAFLPVDTEAHRPEDVAALRAWGSSGRFDAIVSADGDADRPLVADETGSILRGDILGLLTAQYLGLTTVVTPVTSSSAMEKAPFLRSVRRTRVGSPFVIAGMTDALADGEEVIGFEANGGVLLGSPVERDGRHIEALQTRDALLPILSLLAYGRERSLPVSRLVADLKPGAAASDRLAEVDMVAARRFIAQLETDAAYRDRVLAFEGGVEALDTADGVRMTTGNGSTVHYRPSGNAPELRCYVEAASPEHAVALLAAGLDAARRELQALAR</sequence>
<organism evidence="12 13">
    <name type="scientific">Aureimonas jatrophae</name>
    <dbReference type="NCBI Taxonomy" id="1166073"/>
    <lineage>
        <taxon>Bacteria</taxon>
        <taxon>Pseudomonadati</taxon>
        <taxon>Pseudomonadota</taxon>
        <taxon>Alphaproteobacteria</taxon>
        <taxon>Hyphomicrobiales</taxon>
        <taxon>Aurantimonadaceae</taxon>
        <taxon>Aureimonas</taxon>
    </lineage>
</organism>
<evidence type="ECO:0000256" key="5">
    <source>
        <dbReference type="ARBA" id="ARBA00022842"/>
    </source>
</evidence>
<dbReference type="Pfam" id="PF02878">
    <property type="entry name" value="PGM_PMM_I"/>
    <property type="match status" value="1"/>
</dbReference>
<protein>
    <submittedName>
        <fullName evidence="12">Phosphomannomutase</fullName>
    </submittedName>
</protein>
<keyword evidence="5 7" id="KW-0460">Magnesium</keyword>
<dbReference type="Pfam" id="PF00408">
    <property type="entry name" value="PGM_PMM_IV"/>
    <property type="match status" value="1"/>
</dbReference>
<evidence type="ECO:0000259" key="9">
    <source>
        <dbReference type="Pfam" id="PF02878"/>
    </source>
</evidence>
<comment type="cofactor">
    <cofactor evidence="1">
        <name>Mg(2+)</name>
        <dbReference type="ChEBI" id="CHEBI:18420"/>
    </cofactor>
</comment>
<dbReference type="PANTHER" id="PTHR42946:SF1">
    <property type="entry name" value="PHOSPHOGLUCOMUTASE (ALPHA-D-GLUCOSE-1,6-BISPHOSPHATE-DEPENDENT)"/>
    <property type="match status" value="1"/>
</dbReference>
<name>A0A1H0MVC3_9HYPH</name>
<evidence type="ECO:0000313" key="12">
    <source>
        <dbReference type="EMBL" id="SDO84331.1"/>
    </source>
</evidence>
<comment type="similarity">
    <text evidence="2 7">Belongs to the phosphohexose mutase family.</text>
</comment>
<evidence type="ECO:0000313" key="13">
    <source>
        <dbReference type="Proteomes" id="UP000198793"/>
    </source>
</evidence>
<reference evidence="12 13" key="1">
    <citation type="submission" date="2016-10" db="EMBL/GenBank/DDBJ databases">
        <authorList>
            <person name="de Groot N.N."/>
        </authorList>
    </citation>
    <scope>NUCLEOTIDE SEQUENCE [LARGE SCALE GENOMIC DNA]</scope>
    <source>
        <strain evidence="13">L7-484,KACC 16230,DSM 25025</strain>
    </source>
</reference>
<evidence type="ECO:0000256" key="4">
    <source>
        <dbReference type="ARBA" id="ARBA00022723"/>
    </source>
</evidence>
<evidence type="ECO:0000259" key="8">
    <source>
        <dbReference type="Pfam" id="PF00408"/>
    </source>
</evidence>
<dbReference type="InterPro" id="IPR050060">
    <property type="entry name" value="Phosphoglucosamine_mutase"/>
</dbReference>
<evidence type="ECO:0000256" key="1">
    <source>
        <dbReference type="ARBA" id="ARBA00001946"/>
    </source>
</evidence>
<dbReference type="InterPro" id="IPR005845">
    <property type="entry name" value="A-D-PHexomutase_a/b/a-II"/>
</dbReference>
<evidence type="ECO:0000259" key="10">
    <source>
        <dbReference type="Pfam" id="PF02879"/>
    </source>
</evidence>
<evidence type="ECO:0000256" key="2">
    <source>
        <dbReference type="ARBA" id="ARBA00010231"/>
    </source>
</evidence>
<keyword evidence="13" id="KW-1185">Reference proteome</keyword>
<dbReference type="InterPro" id="IPR005846">
    <property type="entry name" value="A-D-PHexomutase_a/b/a-III"/>
</dbReference>
<evidence type="ECO:0000256" key="7">
    <source>
        <dbReference type="RuleBase" id="RU004326"/>
    </source>
</evidence>
<dbReference type="EMBL" id="FNIT01000015">
    <property type="protein sequence ID" value="SDO84331.1"/>
    <property type="molecule type" value="Genomic_DNA"/>
</dbReference>
<dbReference type="SUPFAM" id="SSF55957">
    <property type="entry name" value="Phosphoglucomutase, C-terminal domain"/>
    <property type="match status" value="1"/>
</dbReference>
<dbReference type="CDD" id="cd03088">
    <property type="entry name" value="ManB"/>
    <property type="match status" value="1"/>
</dbReference>
<dbReference type="Pfam" id="PF02879">
    <property type="entry name" value="PGM_PMM_II"/>
    <property type="match status" value="1"/>
</dbReference>
<dbReference type="InterPro" id="IPR005843">
    <property type="entry name" value="A-D-PHexomutase_C"/>
</dbReference>
<evidence type="ECO:0000256" key="6">
    <source>
        <dbReference type="ARBA" id="ARBA00023235"/>
    </source>
</evidence>
<dbReference type="PANTHER" id="PTHR42946">
    <property type="entry name" value="PHOSPHOHEXOSE MUTASE"/>
    <property type="match status" value="1"/>
</dbReference>
<dbReference type="STRING" id="1166073.SAMN05192530_11576"/>
<accession>A0A1H0MVC3</accession>
<gene>
    <name evidence="12" type="ORF">SAMN05192530_11576</name>
</gene>
<keyword evidence="6" id="KW-0413">Isomerase</keyword>
<evidence type="ECO:0000259" key="11">
    <source>
        <dbReference type="Pfam" id="PF02880"/>
    </source>
</evidence>
<evidence type="ECO:0000256" key="3">
    <source>
        <dbReference type="ARBA" id="ARBA00022553"/>
    </source>
</evidence>
<feature type="domain" description="Alpha-D-phosphohexomutase alpha/beta/alpha" evidence="11">
    <location>
        <begin position="258"/>
        <end position="371"/>
    </location>
</feature>
<dbReference type="GO" id="GO:0004615">
    <property type="term" value="F:phosphomannomutase activity"/>
    <property type="evidence" value="ECO:0007669"/>
    <property type="project" value="TreeGrafter"/>
</dbReference>
<dbReference type="SUPFAM" id="SSF53738">
    <property type="entry name" value="Phosphoglucomutase, first 3 domains"/>
    <property type="match status" value="3"/>
</dbReference>
<dbReference type="Gene3D" id="3.40.120.10">
    <property type="entry name" value="Alpha-D-Glucose-1,6-Bisphosphate, subunit A, domain 3"/>
    <property type="match status" value="3"/>
</dbReference>
<feature type="domain" description="Alpha-D-phosphohexomutase alpha/beta/alpha" evidence="9">
    <location>
        <begin position="6"/>
        <end position="133"/>
    </location>
</feature>
<dbReference type="AlphaFoldDB" id="A0A1H0MVC3"/>
<dbReference type="RefSeq" id="WP_090676980.1">
    <property type="nucleotide sequence ID" value="NZ_FNIT01000015.1"/>
</dbReference>
<dbReference type="Proteomes" id="UP000198793">
    <property type="component" value="Unassembled WGS sequence"/>
</dbReference>
<keyword evidence="3" id="KW-0597">Phosphoprotein</keyword>
<dbReference type="Gene3D" id="3.30.310.50">
    <property type="entry name" value="Alpha-D-phosphohexomutase, C-terminal domain"/>
    <property type="match status" value="1"/>
</dbReference>
<dbReference type="OrthoDB" id="9803322at2"/>
<feature type="domain" description="Alpha-D-phosphohexomutase C-terminal" evidence="8">
    <location>
        <begin position="407"/>
        <end position="461"/>
    </location>
</feature>
<keyword evidence="4 7" id="KW-0479">Metal-binding</keyword>
<dbReference type="Pfam" id="PF02880">
    <property type="entry name" value="PGM_PMM_III"/>
    <property type="match status" value="1"/>
</dbReference>
<dbReference type="InterPro" id="IPR016066">
    <property type="entry name" value="A-D-PHexomutase_CS"/>
</dbReference>
<dbReference type="InterPro" id="IPR016055">
    <property type="entry name" value="A-D-PHexomutase_a/b/a-I/II/III"/>
</dbReference>